<organism evidence="2 3">
    <name type="scientific">Cyclocybe aegerita</name>
    <name type="common">Black poplar mushroom</name>
    <name type="synonym">Agrocybe aegerita</name>
    <dbReference type="NCBI Taxonomy" id="1973307"/>
    <lineage>
        <taxon>Eukaryota</taxon>
        <taxon>Fungi</taxon>
        <taxon>Dikarya</taxon>
        <taxon>Basidiomycota</taxon>
        <taxon>Agaricomycotina</taxon>
        <taxon>Agaricomycetes</taxon>
        <taxon>Agaricomycetidae</taxon>
        <taxon>Agaricales</taxon>
        <taxon>Agaricineae</taxon>
        <taxon>Bolbitiaceae</taxon>
        <taxon>Cyclocybe</taxon>
    </lineage>
</organism>
<dbReference type="Proteomes" id="UP000467700">
    <property type="component" value="Unassembled WGS sequence"/>
</dbReference>
<evidence type="ECO:0000256" key="1">
    <source>
        <dbReference type="SAM" id="MobiDB-lite"/>
    </source>
</evidence>
<feature type="compositionally biased region" description="Polar residues" evidence="1">
    <location>
        <begin position="310"/>
        <end position="322"/>
    </location>
</feature>
<feature type="compositionally biased region" description="Basic and acidic residues" evidence="1">
    <location>
        <begin position="178"/>
        <end position="187"/>
    </location>
</feature>
<feature type="compositionally biased region" description="Polar residues" evidence="1">
    <location>
        <begin position="359"/>
        <end position="371"/>
    </location>
</feature>
<reference evidence="2 3" key="1">
    <citation type="submission" date="2020-01" db="EMBL/GenBank/DDBJ databases">
        <authorList>
            <person name="Gupta K D."/>
        </authorList>
    </citation>
    <scope>NUCLEOTIDE SEQUENCE [LARGE SCALE GENOMIC DNA]</scope>
</reference>
<feature type="region of interest" description="Disordered" evidence="1">
    <location>
        <begin position="149"/>
        <end position="188"/>
    </location>
</feature>
<evidence type="ECO:0008006" key="4">
    <source>
        <dbReference type="Google" id="ProtNLM"/>
    </source>
</evidence>
<feature type="compositionally biased region" description="Low complexity" evidence="1">
    <location>
        <begin position="1"/>
        <end position="19"/>
    </location>
</feature>
<accession>A0A8S0XIE7</accession>
<feature type="region of interest" description="Disordered" evidence="1">
    <location>
        <begin position="1"/>
        <end position="79"/>
    </location>
</feature>
<gene>
    <name evidence="2" type="ORF">AAE3_LOCUS5640</name>
</gene>
<keyword evidence="3" id="KW-1185">Reference proteome</keyword>
<proteinExistence type="predicted"/>
<dbReference type="OrthoDB" id="2746456at2759"/>
<sequence length="710" mass="79017">MSDTLSTSSPTRSYQSSGSIAFGTKGISTSRLEPIDDEGEWLSSCPNPKLFAMPNASASRAIPSTPPPRSHRRVRRTTSFGSSQIPGIERLKYDHIPGYPGSIPYDEKLSKCLVKGVDMPPMDSGPITDAEIYEMFKQPVKKCTVEYVTDSEDEVEGPSTGGTDVPPTSPKPMAKTGPSKEEKDIAKDYPGMTIENAKYYTEKYRITPKLSTLEDLEIFLAKTGLIPPLPIMSPVSMEDVKETLEQIKNPSPYGLKKPIRLDAPTTPTKKRRYNSYGRIDMRPSIGIKSASTPKEESTPKTPSRRHSRGSMPSTSARISGGSNAAPMWHVPTTPGRASYAQHLTSPSLMRSPFPIPTQVGATSTCTPSTGSRDPPRSSPGKKSLSKEGCSDMDVAAKKKATFVKHETQWYAFGDVYLQVGKVRFRIPKGPFSRSSELFKALFASSRMVGQEKCEAEQSADAKLDGIQRRVVNRVLENVEEEEGMRLYRLDRIKQIDADALAEYIHLQARYFGLPYDSTPSKDCKVLAKTMKMAEFVADQATFEIVKKALTKLFSNRWQEVTETKVANAEYALHIARAYDIPEMIPRAFYELARDEDALPHDKYGTTAILDHRNWVEELPIAPKEDVIRIPSILFHLTKEWQAIADSLVKEKMCNVKNGGCGKVHMVSLLIVQDLWETYSLDPLNGIMTVIYMDWEKPTSATAVWRSISMA</sequence>
<dbReference type="EMBL" id="CACVBS010000039">
    <property type="protein sequence ID" value="CAA7263449.1"/>
    <property type="molecule type" value="Genomic_DNA"/>
</dbReference>
<evidence type="ECO:0000313" key="3">
    <source>
        <dbReference type="Proteomes" id="UP000467700"/>
    </source>
</evidence>
<name>A0A8S0XIE7_CYCAE</name>
<dbReference type="AlphaFoldDB" id="A0A8S0XIE7"/>
<comment type="caution">
    <text evidence="2">The sequence shown here is derived from an EMBL/GenBank/DDBJ whole genome shotgun (WGS) entry which is preliminary data.</text>
</comment>
<protein>
    <recommendedName>
        <fullName evidence="4">BTB domain-containing protein</fullName>
    </recommendedName>
</protein>
<feature type="region of interest" description="Disordered" evidence="1">
    <location>
        <begin position="249"/>
        <end position="388"/>
    </location>
</feature>
<evidence type="ECO:0000313" key="2">
    <source>
        <dbReference type="EMBL" id="CAA7263449.1"/>
    </source>
</evidence>